<dbReference type="SUPFAM" id="SSF57959">
    <property type="entry name" value="Leucine zipper domain"/>
    <property type="match status" value="1"/>
</dbReference>
<feature type="region of interest" description="Disordered" evidence="1">
    <location>
        <begin position="42"/>
        <end position="68"/>
    </location>
</feature>
<feature type="domain" description="BZIP" evidence="2">
    <location>
        <begin position="92"/>
        <end position="144"/>
    </location>
</feature>
<accession>A0A6J8D8T1</accession>
<protein>
    <recommendedName>
        <fullName evidence="2">BZIP domain-containing protein</fullName>
    </recommendedName>
</protein>
<dbReference type="CDD" id="cd14686">
    <property type="entry name" value="bZIP"/>
    <property type="match status" value="1"/>
</dbReference>
<evidence type="ECO:0000313" key="3">
    <source>
        <dbReference type="EMBL" id="CAC5403762.1"/>
    </source>
</evidence>
<dbReference type="GO" id="GO:0003700">
    <property type="term" value="F:DNA-binding transcription factor activity"/>
    <property type="evidence" value="ECO:0007669"/>
    <property type="project" value="InterPro"/>
</dbReference>
<feature type="region of interest" description="Disordered" evidence="1">
    <location>
        <begin position="83"/>
        <end position="118"/>
    </location>
</feature>
<feature type="compositionally biased region" description="Basic residues" evidence="1">
    <location>
        <begin position="94"/>
        <end position="115"/>
    </location>
</feature>
<sequence length="198" mass="22982">MVRFMCQNFICQDGGDTVDQRRAEKAVTALFKTEDKTPFKTFFSETDSGTSSDSTTHEIARDGESDTDEERLYIEIKEEAFRTGQTESEVNNKRKERRRERNKRSAKAYRKRRREHKSEVDETLNELMEKNCLLRQKIEKIEEEKTIVLGMLKTKIKIPWPYPIWMGSHPTGMWSTVDGSMSTQIGMNSVVQEVTVAS</sequence>
<dbReference type="Gene3D" id="1.20.5.170">
    <property type="match status" value="1"/>
</dbReference>
<reference evidence="3 4" key="1">
    <citation type="submission" date="2020-06" db="EMBL/GenBank/DDBJ databases">
        <authorList>
            <person name="Li R."/>
            <person name="Bekaert M."/>
        </authorList>
    </citation>
    <scope>NUCLEOTIDE SEQUENCE [LARGE SCALE GENOMIC DNA]</scope>
    <source>
        <strain evidence="4">wild</strain>
    </source>
</reference>
<gene>
    <name evidence="3" type="ORF">MCOR_37630</name>
</gene>
<feature type="compositionally biased region" description="Low complexity" evidence="1">
    <location>
        <begin position="42"/>
        <end position="54"/>
    </location>
</feature>
<organism evidence="3 4">
    <name type="scientific">Mytilus coruscus</name>
    <name type="common">Sea mussel</name>
    <dbReference type="NCBI Taxonomy" id="42192"/>
    <lineage>
        <taxon>Eukaryota</taxon>
        <taxon>Metazoa</taxon>
        <taxon>Spiralia</taxon>
        <taxon>Lophotrochozoa</taxon>
        <taxon>Mollusca</taxon>
        <taxon>Bivalvia</taxon>
        <taxon>Autobranchia</taxon>
        <taxon>Pteriomorphia</taxon>
        <taxon>Mytilida</taxon>
        <taxon>Mytiloidea</taxon>
        <taxon>Mytilidae</taxon>
        <taxon>Mytilinae</taxon>
        <taxon>Mytilus</taxon>
    </lineage>
</organism>
<dbReference type="PROSITE" id="PS00036">
    <property type="entry name" value="BZIP_BASIC"/>
    <property type="match status" value="1"/>
</dbReference>
<feature type="compositionally biased region" description="Basic and acidic residues" evidence="1">
    <location>
        <begin position="55"/>
        <end position="68"/>
    </location>
</feature>
<dbReference type="InterPro" id="IPR004827">
    <property type="entry name" value="bZIP"/>
</dbReference>
<dbReference type="Proteomes" id="UP000507470">
    <property type="component" value="Unassembled WGS sequence"/>
</dbReference>
<dbReference type="EMBL" id="CACVKT020006833">
    <property type="protein sequence ID" value="CAC5403762.1"/>
    <property type="molecule type" value="Genomic_DNA"/>
</dbReference>
<dbReference type="OrthoDB" id="6122408at2759"/>
<dbReference type="AlphaFoldDB" id="A0A6J8D8T1"/>
<dbReference type="PROSITE" id="PS50217">
    <property type="entry name" value="BZIP"/>
    <property type="match status" value="1"/>
</dbReference>
<name>A0A6J8D8T1_MYTCO</name>
<keyword evidence="4" id="KW-1185">Reference proteome</keyword>
<dbReference type="SMART" id="SM00338">
    <property type="entry name" value="BRLZ"/>
    <property type="match status" value="1"/>
</dbReference>
<proteinExistence type="predicted"/>
<evidence type="ECO:0000313" key="4">
    <source>
        <dbReference type="Proteomes" id="UP000507470"/>
    </source>
</evidence>
<evidence type="ECO:0000256" key="1">
    <source>
        <dbReference type="SAM" id="MobiDB-lite"/>
    </source>
</evidence>
<evidence type="ECO:0000259" key="2">
    <source>
        <dbReference type="PROSITE" id="PS50217"/>
    </source>
</evidence>
<dbReference type="InterPro" id="IPR046347">
    <property type="entry name" value="bZIP_sf"/>
</dbReference>
<dbReference type="Pfam" id="PF07716">
    <property type="entry name" value="bZIP_2"/>
    <property type="match status" value="1"/>
</dbReference>